<proteinExistence type="predicted"/>
<dbReference type="Proteomes" id="UP000663879">
    <property type="component" value="Unassembled WGS sequence"/>
</dbReference>
<evidence type="ECO:0000313" key="3">
    <source>
        <dbReference type="Proteomes" id="UP000663879"/>
    </source>
</evidence>
<comment type="caution">
    <text evidence="2">The sequence shown here is derived from an EMBL/GenBank/DDBJ whole genome shotgun (WGS) entry which is preliminary data.</text>
</comment>
<name>A0A814H809_9BILA</name>
<feature type="compositionally biased region" description="Basic residues" evidence="1">
    <location>
        <begin position="128"/>
        <end position="140"/>
    </location>
</feature>
<organism evidence="2 3">
    <name type="scientific">Brachionus calyciflorus</name>
    <dbReference type="NCBI Taxonomy" id="104777"/>
    <lineage>
        <taxon>Eukaryota</taxon>
        <taxon>Metazoa</taxon>
        <taxon>Spiralia</taxon>
        <taxon>Gnathifera</taxon>
        <taxon>Rotifera</taxon>
        <taxon>Eurotatoria</taxon>
        <taxon>Monogononta</taxon>
        <taxon>Pseudotrocha</taxon>
        <taxon>Ploima</taxon>
        <taxon>Brachionidae</taxon>
        <taxon>Brachionus</taxon>
    </lineage>
</organism>
<evidence type="ECO:0000256" key="1">
    <source>
        <dbReference type="SAM" id="MobiDB-lite"/>
    </source>
</evidence>
<gene>
    <name evidence="2" type="ORF">OXX778_LOCUS16671</name>
</gene>
<dbReference type="OrthoDB" id="10582524at2759"/>
<feature type="region of interest" description="Disordered" evidence="1">
    <location>
        <begin position="115"/>
        <end position="153"/>
    </location>
</feature>
<dbReference type="EMBL" id="CAJNOC010004011">
    <property type="protein sequence ID" value="CAF1006392.1"/>
    <property type="molecule type" value="Genomic_DNA"/>
</dbReference>
<sequence length="181" mass="21178">MPRSSSSSDDEEEDSRLQQLREVAVTFEALNKPETKNTVNQKSKRIQETEDDPSNLCEVTPEFQEFVAKKLMKKLDESIEIYIEPPKKIKKKNKSDDTKYKFELTKNIFMTNDFDEKIDKSNNDQKLHKNSKKKKKKKSKEKSESDSDSEEDMQMLKEAAIDINFLAKTTCIDKHKKEFLS</sequence>
<evidence type="ECO:0008006" key="4">
    <source>
        <dbReference type="Google" id="ProtNLM"/>
    </source>
</evidence>
<dbReference type="AlphaFoldDB" id="A0A814H809"/>
<protein>
    <recommendedName>
        <fullName evidence="4">Protein CUSTOS</fullName>
    </recommendedName>
</protein>
<keyword evidence="3" id="KW-1185">Reference proteome</keyword>
<feature type="region of interest" description="Disordered" evidence="1">
    <location>
        <begin position="33"/>
        <end position="56"/>
    </location>
</feature>
<accession>A0A814H809</accession>
<reference evidence="2" key="1">
    <citation type="submission" date="2021-02" db="EMBL/GenBank/DDBJ databases">
        <authorList>
            <person name="Nowell W R."/>
        </authorList>
    </citation>
    <scope>NUCLEOTIDE SEQUENCE</scope>
    <source>
        <strain evidence="2">Ploen Becks lab</strain>
    </source>
</reference>
<feature type="compositionally biased region" description="Basic and acidic residues" evidence="1">
    <location>
        <begin position="115"/>
        <end position="127"/>
    </location>
</feature>
<evidence type="ECO:0000313" key="2">
    <source>
        <dbReference type="EMBL" id="CAF1006392.1"/>
    </source>
</evidence>